<evidence type="ECO:0000313" key="6">
    <source>
        <dbReference type="EMBL" id="ACV06526.1"/>
    </source>
</evidence>
<evidence type="ECO:0000256" key="3">
    <source>
        <dbReference type="PROSITE-ProRule" id="PRU01106"/>
    </source>
</evidence>
<proteinExistence type="inferred from homology"/>
<dbReference type="InterPro" id="IPR040170">
    <property type="entry name" value="Cytosol_ACT"/>
</dbReference>
<dbReference type="GO" id="GO:0005829">
    <property type="term" value="C:cytosol"/>
    <property type="evidence" value="ECO:0007669"/>
    <property type="project" value="TreeGrafter"/>
</dbReference>
<dbReference type="PROSITE" id="PS51770">
    <property type="entry name" value="HOTDOG_ACOT"/>
    <property type="match status" value="1"/>
</dbReference>
<dbReference type="InterPro" id="IPR029069">
    <property type="entry name" value="HotDog_dom_sf"/>
</dbReference>
<dbReference type="GO" id="GO:0009062">
    <property type="term" value="P:fatty acid catabolic process"/>
    <property type="evidence" value="ECO:0007669"/>
    <property type="project" value="TreeGrafter"/>
</dbReference>
<feature type="compositionally biased region" description="Polar residues" evidence="4">
    <location>
        <begin position="1"/>
        <end position="10"/>
    </location>
</feature>
<dbReference type="SUPFAM" id="SSF54637">
    <property type="entry name" value="Thioesterase/thiol ester dehydrase-isomerase"/>
    <property type="match status" value="1"/>
</dbReference>
<dbReference type="GO" id="GO:0052816">
    <property type="term" value="F:long-chain fatty acyl-CoA hydrolase activity"/>
    <property type="evidence" value="ECO:0007669"/>
    <property type="project" value="TreeGrafter"/>
</dbReference>
<dbReference type="InterPro" id="IPR033120">
    <property type="entry name" value="HOTDOG_ACOT"/>
</dbReference>
<feature type="compositionally biased region" description="Low complexity" evidence="4">
    <location>
        <begin position="11"/>
        <end position="30"/>
    </location>
</feature>
<dbReference type="Proteomes" id="UP000006666">
    <property type="component" value="Chromosome"/>
</dbReference>
<dbReference type="eggNOG" id="COG1607">
    <property type="taxonomic scope" value="Bacteria"/>
</dbReference>
<protein>
    <submittedName>
        <fullName evidence="6">Acyl-CoA hydrolase</fullName>
    </submittedName>
</protein>
<dbReference type="Gene3D" id="3.10.129.10">
    <property type="entry name" value="Hotdog Thioesterase"/>
    <property type="match status" value="1"/>
</dbReference>
<feature type="domain" description="HotDog ACOT-type" evidence="5">
    <location>
        <begin position="31"/>
        <end position="143"/>
    </location>
</feature>
<dbReference type="AlphaFoldDB" id="C7NI19"/>
<evidence type="ECO:0000313" key="7">
    <source>
        <dbReference type="Proteomes" id="UP000006666"/>
    </source>
</evidence>
<dbReference type="KEGG" id="kse:Ksed_15050"/>
<dbReference type="PANTHER" id="PTHR11049:SF5">
    <property type="entry name" value="ACYL-COA THIOESTER HYDROLASE YCIA"/>
    <property type="match status" value="1"/>
</dbReference>
<accession>C7NI19</accession>
<organism evidence="6 7">
    <name type="scientific">Kytococcus sedentarius (strain ATCC 14392 / DSM 20547 / JCM 11482 / CCUG 33030 / NBRC 15357 / NCTC 11040 / CCM 314 / 541)</name>
    <name type="common">Micrococcus sedentarius</name>
    <dbReference type="NCBI Taxonomy" id="478801"/>
    <lineage>
        <taxon>Bacteria</taxon>
        <taxon>Bacillati</taxon>
        <taxon>Actinomycetota</taxon>
        <taxon>Actinomycetes</taxon>
        <taxon>Micrococcales</taxon>
        <taxon>Kytococcaceae</taxon>
        <taxon>Kytococcus</taxon>
    </lineage>
</organism>
<dbReference type="GO" id="GO:0006637">
    <property type="term" value="P:acyl-CoA metabolic process"/>
    <property type="evidence" value="ECO:0007669"/>
    <property type="project" value="TreeGrafter"/>
</dbReference>
<dbReference type="Pfam" id="PF03061">
    <property type="entry name" value="4HBT"/>
    <property type="match status" value="1"/>
</dbReference>
<feature type="region of interest" description="Disordered" evidence="4">
    <location>
        <begin position="1"/>
        <end position="34"/>
    </location>
</feature>
<keyword evidence="7" id="KW-1185">Reference proteome</keyword>
<dbReference type="InterPro" id="IPR006683">
    <property type="entry name" value="Thioestr_dom"/>
</dbReference>
<evidence type="ECO:0000256" key="2">
    <source>
        <dbReference type="ARBA" id="ARBA00022801"/>
    </source>
</evidence>
<dbReference type="EMBL" id="CP001686">
    <property type="protein sequence ID" value="ACV06526.1"/>
    <property type="molecule type" value="Genomic_DNA"/>
</dbReference>
<name>C7NI19_KYTSD</name>
<sequence>MPVTTRSPRTSPAASGLPASSGAGWGAATPPDQPPAIRVTAMPGDANMYGDIFGGWLMAQMDLAASSVASRRSRGRAATVAVQSMSFHRPVMVGAEVSVYAELVHEGRTSLQVTVQAWSRDRHAEDEHLITRGEFTFVATDDAGRPRALPVA</sequence>
<dbReference type="CDD" id="cd03442">
    <property type="entry name" value="BFIT_BACH"/>
    <property type="match status" value="1"/>
</dbReference>
<comment type="similarity">
    <text evidence="1">Belongs to the acyl coenzyme A hydrolase family.</text>
</comment>
<keyword evidence="2 3" id="KW-0378">Hydrolase</keyword>
<dbReference type="PANTHER" id="PTHR11049">
    <property type="entry name" value="ACYL COENZYME A THIOESTER HYDROLASE"/>
    <property type="match status" value="1"/>
</dbReference>
<dbReference type="STRING" id="478801.Ksed_15050"/>
<dbReference type="RefSeq" id="WP_015779471.1">
    <property type="nucleotide sequence ID" value="NC_013169.1"/>
</dbReference>
<reference evidence="6 7" key="1">
    <citation type="journal article" date="2009" name="Stand. Genomic Sci.">
        <title>Complete genome sequence of Kytococcus sedentarius type strain (541).</title>
        <authorList>
            <person name="Sims D."/>
            <person name="Brettin T."/>
            <person name="Detter J.C."/>
            <person name="Han C."/>
            <person name="Lapidus A."/>
            <person name="Copeland A."/>
            <person name="Glavina Del Rio T."/>
            <person name="Nolan M."/>
            <person name="Chen F."/>
            <person name="Lucas S."/>
            <person name="Tice H."/>
            <person name="Cheng J.F."/>
            <person name="Bruce D."/>
            <person name="Goodwin L."/>
            <person name="Pitluck S."/>
            <person name="Ovchinnikova G."/>
            <person name="Pati A."/>
            <person name="Ivanova N."/>
            <person name="Mavrommatis K."/>
            <person name="Chen A."/>
            <person name="Palaniappan K."/>
            <person name="D'haeseleer P."/>
            <person name="Chain P."/>
            <person name="Bristow J."/>
            <person name="Eisen J.A."/>
            <person name="Markowitz V."/>
            <person name="Hugenholtz P."/>
            <person name="Schneider S."/>
            <person name="Goker M."/>
            <person name="Pukall R."/>
            <person name="Kyrpides N.C."/>
            <person name="Klenk H.P."/>
        </authorList>
    </citation>
    <scope>NUCLEOTIDE SEQUENCE [LARGE SCALE GENOMIC DNA]</scope>
    <source>
        <strain evidence="7">ATCC 14392 / DSM 20547 / JCM 11482 / CCUG 33030 / NBRC 15357 / NCTC 11040 / CCM 314 / 541</strain>
    </source>
</reference>
<evidence type="ECO:0000256" key="1">
    <source>
        <dbReference type="ARBA" id="ARBA00010458"/>
    </source>
</evidence>
<gene>
    <name evidence="6" type="ordered locus">Ksed_15050</name>
</gene>
<evidence type="ECO:0000256" key="4">
    <source>
        <dbReference type="SAM" id="MobiDB-lite"/>
    </source>
</evidence>
<evidence type="ECO:0000259" key="5">
    <source>
        <dbReference type="PROSITE" id="PS51770"/>
    </source>
</evidence>
<dbReference type="HOGENOM" id="CLU_050164_2_0_11"/>